<organism evidence="1 2">
    <name type="scientific">Nocardioides gansuensis</name>
    <dbReference type="NCBI Taxonomy" id="2138300"/>
    <lineage>
        <taxon>Bacteria</taxon>
        <taxon>Bacillati</taxon>
        <taxon>Actinomycetota</taxon>
        <taxon>Actinomycetes</taxon>
        <taxon>Propionibacteriales</taxon>
        <taxon>Nocardioidaceae</taxon>
        <taxon>Nocardioides</taxon>
    </lineage>
</organism>
<accession>A0A2T8FB28</accession>
<dbReference type="InterPro" id="IPR027417">
    <property type="entry name" value="P-loop_NTPase"/>
</dbReference>
<dbReference type="EMBL" id="QDGZ01000004">
    <property type="protein sequence ID" value="PVG82928.1"/>
    <property type="molecule type" value="Genomic_DNA"/>
</dbReference>
<evidence type="ECO:0000313" key="2">
    <source>
        <dbReference type="Proteomes" id="UP000246018"/>
    </source>
</evidence>
<protein>
    <recommendedName>
        <fullName evidence="3">Thymidylate kinase</fullName>
    </recommendedName>
</protein>
<comment type="caution">
    <text evidence="1">The sequence shown here is derived from an EMBL/GenBank/DDBJ whole genome shotgun (WGS) entry which is preliminary data.</text>
</comment>
<evidence type="ECO:0008006" key="3">
    <source>
        <dbReference type="Google" id="ProtNLM"/>
    </source>
</evidence>
<reference evidence="1 2" key="1">
    <citation type="submission" date="2018-04" db="EMBL/GenBank/DDBJ databases">
        <title>Genome of Nocardioides gansuensis WSJ-1.</title>
        <authorList>
            <person name="Wu S."/>
            <person name="Wang G."/>
        </authorList>
    </citation>
    <scope>NUCLEOTIDE SEQUENCE [LARGE SCALE GENOMIC DNA]</scope>
    <source>
        <strain evidence="1 2">WSJ-1</strain>
    </source>
</reference>
<gene>
    <name evidence="1" type="ORF">DDE18_11330</name>
</gene>
<dbReference type="OrthoDB" id="5180879at2"/>
<dbReference type="SUPFAM" id="SSF52540">
    <property type="entry name" value="P-loop containing nucleoside triphosphate hydrolases"/>
    <property type="match status" value="1"/>
</dbReference>
<evidence type="ECO:0000313" key="1">
    <source>
        <dbReference type="EMBL" id="PVG82928.1"/>
    </source>
</evidence>
<dbReference type="Proteomes" id="UP000246018">
    <property type="component" value="Unassembled WGS sequence"/>
</dbReference>
<proteinExistence type="predicted"/>
<sequence length="440" mass="47762">MTIAEAHGASTAPGIESLGVLHGHGLSYAVLRPPHGAGDDLDVLVAADDLEPALGLLRSRGLVEEPAFGRGTHRFLVGLEGGSFVRLDLVTSLDFGPLSVWSSGMAQACLARAAASAEDVPRLDPRDEFWVTLLHLLADDGTEPRGSHRLVRLAGLAEAVAEDPVEAWHRVVSPLLPRSVSPLDVVRTCARHDSSALAEALWTLRPGVRRRCLREVLDAGAARPIVSLVMLRATERLRQWRGRRGLLVAVLGPDGAGKSTLLEAIGRAWPWPHERIYFGLWPDAYGSSAVVKTLWPLRRPLRAVRRYGIGWLGGARGRLVLFDRYVYDAAAPPRGRLQGLKRLYFGILLRCVPAPDVAVLLEAPGEVLYARKGEMSPQVLDDNRDAIARHVQAVHRRTGRPRVLVVDATQRPSAVADEVVAAIWGMAAERLQGKNTGGKP</sequence>
<dbReference type="AlphaFoldDB" id="A0A2T8FB28"/>
<name>A0A2T8FB28_9ACTN</name>
<keyword evidence="2" id="KW-1185">Reference proteome</keyword>
<dbReference type="RefSeq" id="WP_116572359.1">
    <property type="nucleotide sequence ID" value="NZ_QDGZ01000004.1"/>
</dbReference>
<dbReference type="Gene3D" id="3.40.50.300">
    <property type="entry name" value="P-loop containing nucleotide triphosphate hydrolases"/>
    <property type="match status" value="1"/>
</dbReference>